<evidence type="ECO:0000256" key="1">
    <source>
        <dbReference type="ARBA" id="ARBA00000885"/>
    </source>
</evidence>
<dbReference type="CDD" id="cd00078">
    <property type="entry name" value="HECTc"/>
    <property type="match status" value="1"/>
</dbReference>
<comment type="catalytic activity">
    <reaction evidence="1">
        <text>S-ubiquitinyl-[E2 ubiquitin-conjugating enzyme]-L-cysteine + [acceptor protein]-L-lysine = [E2 ubiquitin-conjugating enzyme]-L-cysteine + N(6)-ubiquitinyl-[acceptor protein]-L-lysine.</text>
        <dbReference type="EC" id="2.3.2.26"/>
    </reaction>
</comment>
<dbReference type="FunFam" id="3.30.2410.10:FF:000009">
    <property type="entry name" value="Probable E3 ubiquitin-protein ligase HECTD2"/>
    <property type="match status" value="1"/>
</dbReference>
<dbReference type="FunFam" id="3.30.2160.10:FF:000001">
    <property type="entry name" value="E3 ubiquitin-protein ligase NEDD4-like"/>
    <property type="match status" value="1"/>
</dbReference>
<dbReference type="Gene3D" id="3.30.2410.10">
    <property type="entry name" value="Hect, E3 ligase catalytic domain"/>
    <property type="match status" value="1"/>
</dbReference>
<reference evidence="8" key="3">
    <citation type="submission" date="2015-02" db="UniProtKB">
        <authorList>
            <consortium name="EnsemblProtists"/>
        </authorList>
    </citation>
    <scope>IDENTIFICATION</scope>
    <source>
        <strain evidence="8">DAOM BR144</strain>
    </source>
</reference>
<dbReference type="GO" id="GO:0016567">
    <property type="term" value="P:protein ubiquitination"/>
    <property type="evidence" value="ECO:0007669"/>
    <property type="project" value="TreeGrafter"/>
</dbReference>
<evidence type="ECO:0000256" key="5">
    <source>
        <dbReference type="ARBA" id="ARBA00022786"/>
    </source>
</evidence>
<evidence type="ECO:0000313" key="8">
    <source>
        <dbReference type="EnsemblProtists" id="PYU1_T012020"/>
    </source>
</evidence>
<proteinExistence type="predicted"/>
<dbReference type="Proteomes" id="UP000019132">
    <property type="component" value="Unassembled WGS sequence"/>
</dbReference>
<evidence type="ECO:0000259" key="7">
    <source>
        <dbReference type="PROSITE" id="PS50237"/>
    </source>
</evidence>
<dbReference type="PANTHER" id="PTHR11254:SF440">
    <property type="entry name" value="E3 UBIQUITIN-PROTEIN LIGASE NEDD-4"/>
    <property type="match status" value="1"/>
</dbReference>
<dbReference type="Gene3D" id="3.90.1750.10">
    <property type="entry name" value="Hect, E3 ligase catalytic domains"/>
    <property type="match status" value="1"/>
</dbReference>
<dbReference type="Gene3D" id="3.30.2160.10">
    <property type="entry name" value="Hect, E3 ligase catalytic domain"/>
    <property type="match status" value="1"/>
</dbReference>
<dbReference type="GO" id="GO:0005737">
    <property type="term" value="C:cytoplasm"/>
    <property type="evidence" value="ECO:0007669"/>
    <property type="project" value="TreeGrafter"/>
</dbReference>
<dbReference type="PROSITE" id="PS50237">
    <property type="entry name" value="HECT"/>
    <property type="match status" value="1"/>
</dbReference>
<accession>K3X471</accession>
<dbReference type="GO" id="GO:0061630">
    <property type="term" value="F:ubiquitin protein ligase activity"/>
    <property type="evidence" value="ECO:0007669"/>
    <property type="project" value="UniProtKB-EC"/>
</dbReference>
<dbReference type="InterPro" id="IPR050409">
    <property type="entry name" value="E3_ubiq-protein_ligase"/>
</dbReference>
<dbReference type="EMBL" id="GL376621">
    <property type="status" value="NOT_ANNOTATED_CDS"/>
    <property type="molecule type" value="Genomic_DNA"/>
</dbReference>
<evidence type="ECO:0000313" key="9">
    <source>
        <dbReference type="Proteomes" id="UP000019132"/>
    </source>
</evidence>
<feature type="active site" description="Glycyl thioester intermediate" evidence="6">
    <location>
        <position position="623"/>
    </location>
</feature>
<dbReference type="SMART" id="SM00119">
    <property type="entry name" value="HECTc"/>
    <property type="match status" value="1"/>
</dbReference>
<dbReference type="eggNOG" id="KOG0940">
    <property type="taxonomic scope" value="Eukaryota"/>
</dbReference>
<keyword evidence="9" id="KW-1185">Reference proteome</keyword>
<keyword evidence="5 6" id="KW-0833">Ubl conjugation pathway</keyword>
<evidence type="ECO:0000256" key="6">
    <source>
        <dbReference type="PROSITE-ProRule" id="PRU00104"/>
    </source>
</evidence>
<dbReference type="Pfam" id="PF00632">
    <property type="entry name" value="HECT"/>
    <property type="match status" value="1"/>
</dbReference>
<reference evidence="9" key="2">
    <citation type="submission" date="2010-04" db="EMBL/GenBank/DDBJ databases">
        <authorList>
            <person name="Buell R."/>
            <person name="Hamilton J."/>
            <person name="Hostetler J."/>
        </authorList>
    </citation>
    <scope>NUCLEOTIDE SEQUENCE [LARGE SCALE GENOMIC DNA]</scope>
    <source>
        <strain evidence="9">DAOM:BR144</strain>
    </source>
</reference>
<reference evidence="9" key="1">
    <citation type="journal article" date="2010" name="Genome Biol.">
        <title>Genome sequence of the necrotrophic plant pathogen Pythium ultimum reveals original pathogenicity mechanisms and effector repertoire.</title>
        <authorList>
            <person name="Levesque C.A."/>
            <person name="Brouwer H."/>
            <person name="Cano L."/>
            <person name="Hamilton J.P."/>
            <person name="Holt C."/>
            <person name="Huitema E."/>
            <person name="Raffaele S."/>
            <person name="Robideau G.P."/>
            <person name="Thines M."/>
            <person name="Win J."/>
            <person name="Zerillo M.M."/>
            <person name="Beakes G.W."/>
            <person name="Boore J.L."/>
            <person name="Busam D."/>
            <person name="Dumas B."/>
            <person name="Ferriera S."/>
            <person name="Fuerstenberg S.I."/>
            <person name="Gachon C.M."/>
            <person name="Gaulin E."/>
            <person name="Govers F."/>
            <person name="Grenville-Briggs L."/>
            <person name="Horner N."/>
            <person name="Hostetler J."/>
            <person name="Jiang R.H."/>
            <person name="Johnson J."/>
            <person name="Krajaejun T."/>
            <person name="Lin H."/>
            <person name="Meijer H.J."/>
            <person name="Moore B."/>
            <person name="Morris P."/>
            <person name="Phuntmart V."/>
            <person name="Puiu D."/>
            <person name="Shetty J."/>
            <person name="Stajich J.E."/>
            <person name="Tripathy S."/>
            <person name="Wawra S."/>
            <person name="van West P."/>
            <person name="Whitty B.R."/>
            <person name="Coutinho P.M."/>
            <person name="Henrissat B."/>
            <person name="Martin F."/>
            <person name="Thomas P.D."/>
            <person name="Tyler B.M."/>
            <person name="De Vries R.P."/>
            <person name="Kamoun S."/>
            <person name="Yandell M."/>
            <person name="Tisserat N."/>
            <person name="Buell C.R."/>
        </authorList>
    </citation>
    <scope>NUCLEOTIDE SEQUENCE</scope>
    <source>
        <strain evidence="9">DAOM:BR144</strain>
    </source>
</reference>
<dbReference type="STRING" id="431595.K3X471"/>
<evidence type="ECO:0000256" key="3">
    <source>
        <dbReference type="ARBA" id="ARBA00012485"/>
    </source>
</evidence>
<dbReference type="HOGENOM" id="CLU_002173_10_0_1"/>
<dbReference type="PANTHER" id="PTHR11254">
    <property type="entry name" value="HECT DOMAIN UBIQUITIN-PROTEIN LIGASE"/>
    <property type="match status" value="1"/>
</dbReference>
<dbReference type="VEuPathDB" id="FungiDB:PYU1_G011994"/>
<dbReference type="InterPro" id="IPR035983">
    <property type="entry name" value="Hect_E3_ubiquitin_ligase"/>
</dbReference>
<feature type="domain" description="HECT" evidence="7">
    <location>
        <begin position="317"/>
        <end position="656"/>
    </location>
</feature>
<dbReference type="GO" id="GO:0006511">
    <property type="term" value="P:ubiquitin-dependent protein catabolic process"/>
    <property type="evidence" value="ECO:0007669"/>
    <property type="project" value="TreeGrafter"/>
</dbReference>
<organism evidence="8 9">
    <name type="scientific">Globisporangium ultimum (strain ATCC 200006 / CBS 805.95 / DAOM BR144)</name>
    <name type="common">Pythium ultimum</name>
    <dbReference type="NCBI Taxonomy" id="431595"/>
    <lineage>
        <taxon>Eukaryota</taxon>
        <taxon>Sar</taxon>
        <taxon>Stramenopiles</taxon>
        <taxon>Oomycota</taxon>
        <taxon>Peronosporomycetes</taxon>
        <taxon>Pythiales</taxon>
        <taxon>Pythiaceae</taxon>
        <taxon>Globisporangium</taxon>
    </lineage>
</organism>
<dbReference type="EnsemblProtists" id="PYU1_T012020">
    <property type="protein sequence ID" value="PYU1_T012020"/>
    <property type="gene ID" value="PYU1_G011994"/>
</dbReference>
<dbReference type="SUPFAM" id="SSF56204">
    <property type="entry name" value="Hect, E3 ligase catalytic domain"/>
    <property type="match status" value="1"/>
</dbReference>
<evidence type="ECO:0000256" key="2">
    <source>
        <dbReference type="ARBA" id="ARBA00004906"/>
    </source>
</evidence>
<dbReference type="InParanoid" id="K3X471"/>
<evidence type="ECO:0000256" key="4">
    <source>
        <dbReference type="ARBA" id="ARBA00022679"/>
    </source>
</evidence>
<comment type="pathway">
    <text evidence="2">Protein modification; protein ubiquitination.</text>
</comment>
<dbReference type="InterPro" id="IPR000569">
    <property type="entry name" value="HECT_dom"/>
</dbReference>
<dbReference type="EC" id="2.3.2.26" evidence="3"/>
<name>K3X471_GLOUD</name>
<keyword evidence="4" id="KW-0808">Transferase</keyword>
<sequence length="656" mass="74350">MSESMLLPVVLGVVCGLVLIWCCIKICITSASASNNAPNEHMRAPLILAEAEAGFRKCSCCGFENFQRYQYCVLCGEHLVYGIGVKPQSMVEHTASSPESEILLQPTGQRQQRAKLRKTWMRKVDLESRIFWFRASSETRTRQQFSGYVVRFVTVSKTAILSFVAMEDDGCHALSTPSKVEIEVMPPDVPTGSRHNSTPTLQADGISSENLAERPVVYTRQAVVHSLVIEVAIQTLVLVDSSLADGAEMSIPDNNPLQGIDWNQLLHFSQLDFPSKYAYFVPTTCALLGDVRKEYVKLNISRNKLLDDSMESMSVIPQAHVRSPIRIEFTGNRGVDAGALQREWFMLLNQELTEPSNGVFRCVSMADQTFYLNPNSAQDIGDDHLMYYFAVGRLIGRALLEGQVLNFHLALPLLKIILGVPVTFADLEYFDLEAYKSMLWMMENDGVGDLDITFSMTEKRGDDDLVVIDLIENGRNIDVTDENKDLYLERRFRYLLFESVSSQLFMFLRGLNDVIPSEYLAVFDPEEFDFVLCGSDEIDVEDWIRNTRVTSTLRDHKAVKWFWEFVRKMPNEYRRRLLHFATGSSRVPLGGFGALTSTDGRLCPFTLNGVKLDENEYISSRACFNELNIPLYDLRSKMKRTLYGILDTELYGFTTD</sequence>
<protein>
    <recommendedName>
        <fullName evidence="3">HECT-type E3 ubiquitin transferase</fullName>
        <ecNumber evidence="3">2.3.2.26</ecNumber>
    </recommendedName>
</protein>
<dbReference type="AlphaFoldDB" id="K3X471"/>